<feature type="domain" description="TF-B3" evidence="8">
    <location>
        <begin position="167"/>
        <end position="263"/>
    </location>
</feature>
<evidence type="ECO:0000256" key="6">
    <source>
        <dbReference type="ARBA" id="ARBA00023242"/>
    </source>
</evidence>
<sequence length="272" mass="30925">MDPSFFKPLVGDFPRKLLIPAAFVEKMEGKLGYESVLKYECERSYTVEIKKMKDGKFFFSNGWPQFVKDHGLEYGDFVVFRLVEDSSFQVTIYDPSMCEKQCCDSHRNQNARDETAMKEIKMETNNNSDQDHPEGPSPTKKTQESGINIQSDSSDDELKGPCSKKDAPSFKLLLNEANKIYLPLPPWFVTKTGLSRKTEVKVRDAKGKNWVVKITKDGKSGVGLTRGWSDVFMAHRLKKGDTCIFKYVSRGGGVEFIQVDVKRGRGRPPKNR</sequence>
<dbReference type="AlphaFoldDB" id="A0AAD8MIX0"/>
<dbReference type="PANTHER" id="PTHR31674:SF62">
    <property type="entry name" value="B3 DOMAIN-CONTAINING PROTEIN REM14-RELATED"/>
    <property type="match status" value="1"/>
</dbReference>
<keyword evidence="2" id="KW-0677">Repeat</keyword>
<reference evidence="9" key="2">
    <citation type="submission" date="2023-05" db="EMBL/GenBank/DDBJ databases">
        <authorList>
            <person name="Schelkunov M.I."/>
        </authorList>
    </citation>
    <scope>NUCLEOTIDE SEQUENCE</scope>
    <source>
        <strain evidence="9">Hsosn_3</strain>
        <tissue evidence="9">Leaf</tissue>
    </source>
</reference>
<feature type="domain" description="TF-B3" evidence="8">
    <location>
        <begin position="2"/>
        <end position="96"/>
    </location>
</feature>
<evidence type="ECO:0000313" key="10">
    <source>
        <dbReference type="Proteomes" id="UP001237642"/>
    </source>
</evidence>
<gene>
    <name evidence="9" type="ORF">POM88_029906</name>
</gene>
<evidence type="ECO:0000256" key="2">
    <source>
        <dbReference type="ARBA" id="ARBA00022737"/>
    </source>
</evidence>
<evidence type="ECO:0000313" key="9">
    <source>
        <dbReference type="EMBL" id="KAK1373713.1"/>
    </source>
</evidence>
<dbReference type="Proteomes" id="UP001237642">
    <property type="component" value="Unassembled WGS sequence"/>
</dbReference>
<dbReference type="GO" id="GO:0003677">
    <property type="term" value="F:DNA binding"/>
    <property type="evidence" value="ECO:0007669"/>
    <property type="project" value="UniProtKB-KW"/>
</dbReference>
<comment type="caution">
    <text evidence="9">The sequence shown here is derived from an EMBL/GenBank/DDBJ whole genome shotgun (WGS) entry which is preliminary data.</text>
</comment>
<evidence type="ECO:0000256" key="1">
    <source>
        <dbReference type="ARBA" id="ARBA00004123"/>
    </source>
</evidence>
<evidence type="ECO:0000256" key="3">
    <source>
        <dbReference type="ARBA" id="ARBA00023015"/>
    </source>
</evidence>
<evidence type="ECO:0000256" key="4">
    <source>
        <dbReference type="ARBA" id="ARBA00023125"/>
    </source>
</evidence>
<keyword evidence="10" id="KW-1185">Reference proteome</keyword>
<comment type="subcellular location">
    <subcellularLocation>
        <location evidence="1">Nucleus</location>
    </subcellularLocation>
</comment>
<dbReference type="InterPro" id="IPR003340">
    <property type="entry name" value="B3_DNA-bd"/>
</dbReference>
<name>A0AAD8MIX0_9APIA</name>
<dbReference type="SMART" id="SM01019">
    <property type="entry name" value="B3"/>
    <property type="match status" value="2"/>
</dbReference>
<keyword evidence="5" id="KW-0804">Transcription</keyword>
<proteinExistence type="predicted"/>
<dbReference type="Pfam" id="PF02362">
    <property type="entry name" value="B3"/>
    <property type="match status" value="2"/>
</dbReference>
<dbReference type="CDD" id="cd10017">
    <property type="entry name" value="B3_DNA"/>
    <property type="match status" value="2"/>
</dbReference>
<evidence type="ECO:0000256" key="5">
    <source>
        <dbReference type="ARBA" id="ARBA00023163"/>
    </source>
</evidence>
<dbReference type="SUPFAM" id="SSF101936">
    <property type="entry name" value="DNA-binding pseudobarrel domain"/>
    <property type="match status" value="2"/>
</dbReference>
<keyword evidence="4" id="KW-0238">DNA-binding</keyword>
<dbReference type="InterPro" id="IPR039218">
    <property type="entry name" value="REM_fam"/>
</dbReference>
<evidence type="ECO:0000259" key="8">
    <source>
        <dbReference type="PROSITE" id="PS50863"/>
    </source>
</evidence>
<dbReference type="EMBL" id="JAUIZM010000007">
    <property type="protein sequence ID" value="KAK1373713.1"/>
    <property type="molecule type" value="Genomic_DNA"/>
</dbReference>
<keyword evidence="3" id="KW-0805">Transcription regulation</keyword>
<dbReference type="GO" id="GO:0005634">
    <property type="term" value="C:nucleus"/>
    <property type="evidence" value="ECO:0007669"/>
    <property type="project" value="UniProtKB-SubCell"/>
</dbReference>
<keyword evidence="6" id="KW-0539">Nucleus</keyword>
<dbReference type="Gene3D" id="2.40.330.10">
    <property type="entry name" value="DNA-binding pseudobarrel domain"/>
    <property type="match status" value="2"/>
</dbReference>
<organism evidence="9 10">
    <name type="scientific">Heracleum sosnowskyi</name>
    <dbReference type="NCBI Taxonomy" id="360622"/>
    <lineage>
        <taxon>Eukaryota</taxon>
        <taxon>Viridiplantae</taxon>
        <taxon>Streptophyta</taxon>
        <taxon>Embryophyta</taxon>
        <taxon>Tracheophyta</taxon>
        <taxon>Spermatophyta</taxon>
        <taxon>Magnoliopsida</taxon>
        <taxon>eudicotyledons</taxon>
        <taxon>Gunneridae</taxon>
        <taxon>Pentapetalae</taxon>
        <taxon>asterids</taxon>
        <taxon>campanulids</taxon>
        <taxon>Apiales</taxon>
        <taxon>Apiaceae</taxon>
        <taxon>Apioideae</taxon>
        <taxon>apioid superclade</taxon>
        <taxon>Tordylieae</taxon>
        <taxon>Tordyliinae</taxon>
        <taxon>Heracleum</taxon>
    </lineage>
</organism>
<protein>
    <recommendedName>
        <fullName evidence="8">TF-B3 domain-containing protein</fullName>
    </recommendedName>
</protein>
<reference evidence="9" key="1">
    <citation type="submission" date="2023-02" db="EMBL/GenBank/DDBJ databases">
        <title>Genome of toxic invasive species Heracleum sosnowskyi carries increased number of genes despite the absence of recent whole-genome duplications.</title>
        <authorList>
            <person name="Schelkunov M."/>
            <person name="Shtratnikova V."/>
            <person name="Makarenko M."/>
            <person name="Klepikova A."/>
            <person name="Omelchenko D."/>
            <person name="Novikova G."/>
            <person name="Obukhova E."/>
            <person name="Bogdanov V."/>
            <person name="Penin A."/>
            <person name="Logacheva M."/>
        </authorList>
    </citation>
    <scope>NUCLEOTIDE SEQUENCE</scope>
    <source>
        <strain evidence="9">Hsosn_3</strain>
        <tissue evidence="9">Leaf</tissue>
    </source>
</reference>
<dbReference type="InterPro" id="IPR015300">
    <property type="entry name" value="DNA-bd_pseudobarrel_sf"/>
</dbReference>
<feature type="region of interest" description="Disordered" evidence="7">
    <location>
        <begin position="124"/>
        <end position="163"/>
    </location>
</feature>
<dbReference type="PANTHER" id="PTHR31674">
    <property type="entry name" value="B3 DOMAIN-CONTAINING PROTEIN REM-LIKE 3-RELATED"/>
    <property type="match status" value="1"/>
</dbReference>
<accession>A0AAD8MIX0</accession>
<dbReference type="PROSITE" id="PS50863">
    <property type="entry name" value="B3"/>
    <property type="match status" value="2"/>
</dbReference>
<evidence type="ECO:0000256" key="7">
    <source>
        <dbReference type="SAM" id="MobiDB-lite"/>
    </source>
</evidence>